<feature type="compositionally biased region" description="Low complexity" evidence="1">
    <location>
        <begin position="49"/>
        <end position="65"/>
    </location>
</feature>
<evidence type="ECO:0000313" key="2">
    <source>
        <dbReference type="EMBL" id="TKW59458.1"/>
    </source>
</evidence>
<comment type="caution">
    <text evidence="2">The sequence shown here is derived from an EMBL/GenBank/DDBJ whole genome shotgun (WGS) entry which is preliminary data.</text>
</comment>
<keyword evidence="3" id="KW-1185">Reference proteome</keyword>
<dbReference type="AlphaFoldDB" id="A0A4U6XU70"/>
<reference evidence="2 3" key="1">
    <citation type="journal article" date="2019" name="PLoS ONE">
        <title>Comparative genome analysis indicates high evolutionary potential of pathogenicity genes in Colletotrichum tanaceti.</title>
        <authorList>
            <person name="Lelwala R.V."/>
            <person name="Korhonen P.K."/>
            <person name="Young N.D."/>
            <person name="Scott J.B."/>
            <person name="Ades P.A."/>
            <person name="Gasser R.B."/>
            <person name="Taylor P.W.J."/>
        </authorList>
    </citation>
    <scope>NUCLEOTIDE SEQUENCE [LARGE SCALE GENOMIC DNA]</scope>
    <source>
        <strain evidence="2">BRIP57314</strain>
    </source>
</reference>
<feature type="region of interest" description="Disordered" evidence="1">
    <location>
        <begin position="45"/>
        <end position="73"/>
    </location>
</feature>
<name>A0A4U6XU70_9PEZI</name>
<dbReference type="Proteomes" id="UP000310108">
    <property type="component" value="Unassembled WGS sequence"/>
</dbReference>
<gene>
    <name evidence="2" type="ORF">CTA1_11495</name>
</gene>
<accession>A0A4U6XU70</accession>
<organism evidence="2 3">
    <name type="scientific">Colletotrichum tanaceti</name>
    <dbReference type="NCBI Taxonomy" id="1306861"/>
    <lineage>
        <taxon>Eukaryota</taxon>
        <taxon>Fungi</taxon>
        <taxon>Dikarya</taxon>
        <taxon>Ascomycota</taxon>
        <taxon>Pezizomycotina</taxon>
        <taxon>Sordariomycetes</taxon>
        <taxon>Hypocreomycetidae</taxon>
        <taxon>Glomerellales</taxon>
        <taxon>Glomerellaceae</taxon>
        <taxon>Colletotrichum</taxon>
        <taxon>Colletotrichum destructivum species complex</taxon>
    </lineage>
</organism>
<evidence type="ECO:0000313" key="3">
    <source>
        <dbReference type="Proteomes" id="UP000310108"/>
    </source>
</evidence>
<dbReference type="EMBL" id="PJEX01000009">
    <property type="protein sequence ID" value="TKW59458.1"/>
    <property type="molecule type" value="Genomic_DNA"/>
</dbReference>
<proteinExistence type="predicted"/>
<protein>
    <submittedName>
        <fullName evidence="2">Uncharacterized protein</fullName>
    </submittedName>
</protein>
<sequence>MARLTIRDSEAAHIRGQLEKASHASSAEIRDQWRGLYRHWEYRRQNPRSGVGVNDASNNNNNKTDGGQGGYSK</sequence>
<evidence type="ECO:0000256" key="1">
    <source>
        <dbReference type="SAM" id="MobiDB-lite"/>
    </source>
</evidence>